<accession>A0A5M5E283</accession>
<name>A0A5M5E283_BACOV</name>
<dbReference type="Gene3D" id="2.60.120.260">
    <property type="entry name" value="Galactose-binding domain-like"/>
    <property type="match status" value="1"/>
</dbReference>
<evidence type="ECO:0000259" key="2">
    <source>
        <dbReference type="Pfam" id="PF13004"/>
    </source>
</evidence>
<dbReference type="AlphaFoldDB" id="A0A5M5E283"/>
<sequence>MEYRNSKNNIFMKNLFLLLSCLLCLQACNDEKEVDWTPDALTVSCNETLEEAGDGHWKVTLPTEYKGSVTLGIKTDKAWKVEVLYMTNEKEEWITPSVQGGVGAASLSLVIADNVTAKDRKASVVITTKGEIPVKKIVTIIQGNVEELLTVGTIDESEFPEEVFITEKADGAFSVTLPKDFTETGDRELKLLTYEGTASPVIDIDFPDEDNQSWIELKEDVVAQIDTDTKVLSLLIKENTTNVYREAMINFTATAGDITVRKPVSVIQFGIEEIIWNPEYYQQEREFIVSSDANEKILVATCKNINPADIEMSGENEWLTLSQEDGKVYAEVTANISTNKERTAKIGVKNVKTGMEGKIDFRQGMKGYGIILNKSTWNIPAYSTNISSQYSETEMKKYFPRLYDNVWWDTGLKENDIYVEFNKGITTDGGADGKPYVLVFDLGENLREYNSFGIVPRLQWTAPAPKTVQIEVSDDLNEGWITVVTKNDSNGFTEAELKGATGSYNNHGEGIIHWFELGKLQKRYIRLTIYETFWNKKVLCLDEVFVSDRSNVVE</sequence>
<feature type="chain" id="PRO_5030132947" evidence="1">
    <location>
        <begin position="30"/>
        <end position="554"/>
    </location>
</feature>
<dbReference type="EMBL" id="VWKB01000002">
    <property type="protein sequence ID" value="KAA4104152.1"/>
    <property type="molecule type" value="Genomic_DNA"/>
</dbReference>
<dbReference type="CDD" id="cd14948">
    <property type="entry name" value="BACON"/>
    <property type="match status" value="1"/>
</dbReference>
<feature type="domain" description="BACON" evidence="2">
    <location>
        <begin position="208"/>
        <end position="268"/>
    </location>
</feature>
<gene>
    <name evidence="3" type="ORF">F3D66_02175</name>
</gene>
<dbReference type="InterPro" id="IPR013783">
    <property type="entry name" value="Ig-like_fold"/>
</dbReference>
<evidence type="ECO:0000313" key="4">
    <source>
        <dbReference type="Proteomes" id="UP000473905"/>
    </source>
</evidence>
<feature type="domain" description="BACON" evidence="2">
    <location>
        <begin position="88"/>
        <end position="142"/>
    </location>
</feature>
<comment type="caution">
    <text evidence="3">The sequence shown here is derived from an EMBL/GenBank/DDBJ whole genome shotgun (WGS) entry which is preliminary data.</text>
</comment>
<organism evidence="3 4">
    <name type="scientific">Bacteroides ovatus</name>
    <dbReference type="NCBI Taxonomy" id="28116"/>
    <lineage>
        <taxon>Bacteria</taxon>
        <taxon>Pseudomonadati</taxon>
        <taxon>Bacteroidota</taxon>
        <taxon>Bacteroidia</taxon>
        <taxon>Bacteroidales</taxon>
        <taxon>Bacteroidaceae</taxon>
        <taxon>Bacteroides</taxon>
    </lineage>
</organism>
<dbReference type="Proteomes" id="UP000473905">
    <property type="component" value="Unassembled WGS sequence"/>
</dbReference>
<evidence type="ECO:0000256" key="1">
    <source>
        <dbReference type="SAM" id="SignalP"/>
    </source>
</evidence>
<dbReference type="Gene3D" id="2.60.40.10">
    <property type="entry name" value="Immunoglobulins"/>
    <property type="match status" value="1"/>
</dbReference>
<dbReference type="SUPFAM" id="SSF49785">
    <property type="entry name" value="Galactose-binding domain-like"/>
    <property type="match status" value="1"/>
</dbReference>
<dbReference type="InterPro" id="IPR024361">
    <property type="entry name" value="BACON"/>
</dbReference>
<dbReference type="Pfam" id="PF13004">
    <property type="entry name" value="BACON"/>
    <property type="match status" value="2"/>
</dbReference>
<reference evidence="3 4" key="1">
    <citation type="journal article" date="2019" name="Nat. Med.">
        <title>A library of human gut bacterial isolates paired with longitudinal multiomics data enables mechanistic microbiome research.</title>
        <authorList>
            <person name="Poyet M."/>
            <person name="Groussin M."/>
            <person name="Gibbons S.M."/>
            <person name="Avila-Pacheco J."/>
            <person name="Jiang X."/>
            <person name="Kearney S.M."/>
            <person name="Perrotta A.R."/>
            <person name="Berdy B."/>
            <person name="Zhao S."/>
            <person name="Lieberman T.D."/>
            <person name="Swanson P.K."/>
            <person name="Smith M."/>
            <person name="Roesemann S."/>
            <person name="Alexander J.E."/>
            <person name="Rich S.A."/>
            <person name="Livny J."/>
            <person name="Vlamakis H."/>
            <person name="Clish C."/>
            <person name="Bullock K."/>
            <person name="Deik A."/>
            <person name="Scott J."/>
            <person name="Pierce K.A."/>
            <person name="Xavier R.J."/>
            <person name="Alm E.J."/>
        </authorList>
    </citation>
    <scope>NUCLEOTIDE SEQUENCE [LARGE SCALE GENOMIC DNA]</scope>
    <source>
        <strain evidence="3 4">BIOML-A134</strain>
    </source>
</reference>
<dbReference type="InterPro" id="IPR008979">
    <property type="entry name" value="Galactose-bd-like_sf"/>
</dbReference>
<keyword evidence="4" id="KW-1185">Reference proteome</keyword>
<protein>
    <submittedName>
        <fullName evidence="3">BACON domain-containing protein</fullName>
    </submittedName>
</protein>
<keyword evidence="1" id="KW-0732">Signal</keyword>
<evidence type="ECO:0000313" key="3">
    <source>
        <dbReference type="EMBL" id="KAA4104152.1"/>
    </source>
</evidence>
<proteinExistence type="predicted"/>
<feature type="signal peptide" evidence="1">
    <location>
        <begin position="1"/>
        <end position="29"/>
    </location>
</feature>